<dbReference type="GO" id="GO:0005829">
    <property type="term" value="C:cytosol"/>
    <property type="evidence" value="ECO:0007669"/>
    <property type="project" value="TreeGrafter"/>
</dbReference>
<dbReference type="InterPro" id="IPR003774">
    <property type="entry name" value="AlgH-like"/>
</dbReference>
<protein>
    <submittedName>
        <fullName evidence="1">Uncharacterized protein</fullName>
    </submittedName>
</protein>
<dbReference type="SUPFAM" id="SSF143456">
    <property type="entry name" value="VC0467-like"/>
    <property type="match status" value="1"/>
</dbReference>
<dbReference type="PANTHER" id="PTHR30327:SF1">
    <property type="entry name" value="UPF0301 PROTEIN YQGE"/>
    <property type="match status" value="1"/>
</dbReference>
<dbReference type="EMBL" id="UINC01001865">
    <property type="protein sequence ID" value="SUZ90089.1"/>
    <property type="molecule type" value="Genomic_DNA"/>
</dbReference>
<dbReference type="Gene3D" id="3.40.1740.10">
    <property type="entry name" value="VC0467-like"/>
    <property type="match status" value="1"/>
</dbReference>
<dbReference type="HAMAP" id="MF_00758">
    <property type="entry name" value="UPF0301"/>
    <property type="match status" value="1"/>
</dbReference>
<sequence>MGSLENHILISMPHLQDPYFNKSIILICEHSNDGALGLIINKAFEKPQLKMLFNNIDNENDDILKIAPKLFFGGPVLIERGILLHSNSYNSKDSIKISDQFSITSSNKILNDINNSNSPKNYKLMLGHAGWTSGQLEKEIENGDWLMQSTSIDFVFNTNESKMWQIAAKSFGVELSEISGFGGSA</sequence>
<dbReference type="PANTHER" id="PTHR30327">
    <property type="entry name" value="UNCHARACTERIZED PROTEIN YQGE"/>
    <property type="match status" value="1"/>
</dbReference>
<dbReference type="Pfam" id="PF02622">
    <property type="entry name" value="DUF179"/>
    <property type="match status" value="1"/>
</dbReference>
<proteinExistence type="inferred from homology"/>
<organism evidence="1">
    <name type="scientific">marine metagenome</name>
    <dbReference type="NCBI Taxonomy" id="408172"/>
    <lineage>
        <taxon>unclassified sequences</taxon>
        <taxon>metagenomes</taxon>
        <taxon>ecological metagenomes</taxon>
    </lineage>
</organism>
<dbReference type="AlphaFoldDB" id="A0A381RGR7"/>
<reference evidence="1" key="1">
    <citation type="submission" date="2018-05" db="EMBL/GenBank/DDBJ databases">
        <authorList>
            <person name="Lanie J.A."/>
            <person name="Ng W.-L."/>
            <person name="Kazmierczak K.M."/>
            <person name="Andrzejewski T.M."/>
            <person name="Davidsen T.M."/>
            <person name="Wayne K.J."/>
            <person name="Tettelin H."/>
            <person name="Glass J.I."/>
            <person name="Rusch D."/>
            <person name="Podicherti R."/>
            <person name="Tsui H.-C.T."/>
            <person name="Winkler M.E."/>
        </authorList>
    </citation>
    <scope>NUCLEOTIDE SEQUENCE</scope>
</reference>
<accession>A0A381RGR7</accession>
<evidence type="ECO:0000313" key="1">
    <source>
        <dbReference type="EMBL" id="SUZ90089.1"/>
    </source>
</evidence>
<name>A0A381RGR7_9ZZZZ</name>
<gene>
    <name evidence="1" type="ORF">METZ01_LOCUS42943</name>
</gene>